<evidence type="ECO:0008006" key="4">
    <source>
        <dbReference type="Google" id="ProtNLM"/>
    </source>
</evidence>
<dbReference type="InterPro" id="IPR029058">
    <property type="entry name" value="AB_hydrolase_fold"/>
</dbReference>
<dbReference type="Proteomes" id="UP000723463">
    <property type="component" value="Unassembled WGS sequence"/>
</dbReference>
<gene>
    <name evidence="2" type="ORF">EC957_010692</name>
</gene>
<dbReference type="AlphaFoldDB" id="A0A9P6K496"/>
<feature type="signal peptide" evidence="1">
    <location>
        <begin position="1"/>
        <end position="19"/>
    </location>
</feature>
<keyword evidence="3" id="KW-1185">Reference proteome</keyword>
<accession>A0A9P6K496</accession>
<dbReference type="PANTHER" id="PTHR42972">
    <property type="entry name" value="TOL-PAL SYSTEM PROTEIN TOLB"/>
    <property type="match status" value="1"/>
</dbReference>
<reference evidence="2" key="1">
    <citation type="journal article" date="2020" name="Fungal Divers.">
        <title>Resolving the Mortierellaceae phylogeny through synthesis of multi-gene phylogenetics and phylogenomics.</title>
        <authorList>
            <person name="Vandepol N."/>
            <person name="Liber J."/>
            <person name="Desiro A."/>
            <person name="Na H."/>
            <person name="Kennedy M."/>
            <person name="Barry K."/>
            <person name="Grigoriev I.V."/>
            <person name="Miller A.N."/>
            <person name="O'Donnell K."/>
            <person name="Stajich J.E."/>
            <person name="Bonito G."/>
        </authorList>
    </citation>
    <scope>NUCLEOTIDE SEQUENCE</scope>
    <source>
        <strain evidence="2">NRRL 2591</strain>
    </source>
</reference>
<feature type="chain" id="PRO_5040315277" description="Peptidase S9 prolyl oligopeptidase catalytic domain-containing protein" evidence="1">
    <location>
        <begin position="20"/>
        <end position="1010"/>
    </location>
</feature>
<evidence type="ECO:0000313" key="2">
    <source>
        <dbReference type="EMBL" id="KAF9545607.1"/>
    </source>
</evidence>
<evidence type="ECO:0000313" key="3">
    <source>
        <dbReference type="Proteomes" id="UP000723463"/>
    </source>
</evidence>
<sequence length="1010" mass="112213">MKTLTCWLMLAAVAIPLHSITLTVTATTIVHNQQQPLTTNVHIEETNAHQTIMGAEDDSYLDDATYAKYAGRYVHIDTTWQVLGPFPTGMREQDFGADPLEAFGGFRQLEYDAKAKFPSELAPDGVVGWHTTKMDHHGWVSVHYPDINWKFNQLFLGWGFNQFQAWARTTIIVPNIKLGEGDTSSDGLVSITIQLENVGDFYVDDERLSGDWYGYGLTRHTLRLQPGSRHTLSVRVVHEVRIFGGVILPPPSKFKCELRLPFPYGHEGPRGSYQPMAQVVKEGTGGIIVMEAVDGVLAGEYISVALRNVGEQSVVVKSVKLLRGSRVFEAQLADQDKDGIRIFPSTHRPIAIRLRRLSGSRAAVDEYRGEEFTLRFEVETLLPDQTREGRIGYLTTEALLIAQRKWGEPYIYTFRDFDGTVHYAAAIPPSNPESQPSSSAPVVVALHGAGVETAQSPFWLTEYTQRERTWIVLPTGRSPWGYDWHGASIKNVMNAIDSLAAHLPGVPEHLKGLPGIKPDPNRLFMAGHSNGGQGAWYLATHFPDKAIAATPAAGYVNIKHYVPFSGWLSNSYTDAHLRGILESSIIEFDNDVHMSNAVGIPILARTGSVDDNVPPFHSRKMVRLSEVPGQGHWFTGVLQDAIMTTFLQTHLHDTIVTLADENPTREEVKTVVRPSFPDTCVITVVNPASMGSKCGIQVEQLRIPYRKGTMKLEIVKRDHGGELPTWIMATTNIRRFAFSDLHLELQQQQPRERIGKLVIDGTSFDMSEKVMSGSGSFIHEEGRSTRTGQLWKVRAGAIAGNDGWKQHERHRETYGPAIQVLEKRVVIILGTHFDGAHFVRTASRIAKLVAHDIYQYGRGDVEVLTDNEFLDRYGEDTLGMEEGERVNLVLIGAGHQNSATRFVLGERDSEVTIDTEEDTISIHPTNQDFHQPGIGLLMIRPWGPSNLAMVIAGLDPQGLETAARLFPKRTGMLVPDWIITGPEMAWKGAGGILAAGYWGNHWEYLPAMSA</sequence>
<evidence type="ECO:0000256" key="1">
    <source>
        <dbReference type="SAM" id="SignalP"/>
    </source>
</evidence>
<dbReference type="Gene3D" id="3.40.50.1820">
    <property type="entry name" value="alpha/beta hydrolase"/>
    <property type="match status" value="1"/>
</dbReference>
<comment type="caution">
    <text evidence="2">The sequence shown here is derived from an EMBL/GenBank/DDBJ whole genome shotgun (WGS) entry which is preliminary data.</text>
</comment>
<keyword evidence="1" id="KW-0732">Signal</keyword>
<dbReference type="SUPFAM" id="SSF53474">
    <property type="entry name" value="alpha/beta-Hydrolases"/>
    <property type="match status" value="1"/>
</dbReference>
<name>A0A9P6K496_9FUNG</name>
<dbReference type="PANTHER" id="PTHR42972:SF9">
    <property type="entry name" value="PEPTIDASE S9 PROLYL OLIGOPEPTIDASE CATALYTIC DOMAIN-CONTAINING PROTEIN"/>
    <property type="match status" value="1"/>
</dbReference>
<protein>
    <recommendedName>
        <fullName evidence="4">Peptidase S9 prolyl oligopeptidase catalytic domain-containing protein</fullName>
    </recommendedName>
</protein>
<proteinExistence type="predicted"/>
<dbReference type="EMBL" id="JAAAXW010000069">
    <property type="protein sequence ID" value="KAF9545607.1"/>
    <property type="molecule type" value="Genomic_DNA"/>
</dbReference>
<organism evidence="2 3">
    <name type="scientific">Mortierella hygrophila</name>
    <dbReference type="NCBI Taxonomy" id="979708"/>
    <lineage>
        <taxon>Eukaryota</taxon>
        <taxon>Fungi</taxon>
        <taxon>Fungi incertae sedis</taxon>
        <taxon>Mucoromycota</taxon>
        <taxon>Mortierellomycotina</taxon>
        <taxon>Mortierellomycetes</taxon>
        <taxon>Mortierellales</taxon>
        <taxon>Mortierellaceae</taxon>
        <taxon>Mortierella</taxon>
    </lineage>
</organism>